<dbReference type="Proteomes" id="UP001396334">
    <property type="component" value="Unassembled WGS sequence"/>
</dbReference>
<keyword evidence="3" id="KW-1185">Reference proteome</keyword>
<evidence type="ECO:0000313" key="2">
    <source>
        <dbReference type="EMBL" id="KAK9045205.1"/>
    </source>
</evidence>
<proteinExistence type="predicted"/>
<name>A0ABR2U6C1_9ROSI</name>
<feature type="compositionally biased region" description="Low complexity" evidence="1">
    <location>
        <begin position="283"/>
        <end position="296"/>
    </location>
</feature>
<protein>
    <submittedName>
        <fullName evidence="2">Uncharacterized protein</fullName>
    </submittedName>
</protein>
<reference evidence="2 3" key="1">
    <citation type="journal article" date="2024" name="G3 (Bethesda)">
        <title>Genome assembly of Hibiscus sabdariffa L. provides insights into metabolisms of medicinal natural products.</title>
        <authorList>
            <person name="Kim T."/>
        </authorList>
    </citation>
    <scope>NUCLEOTIDE SEQUENCE [LARGE SCALE GENOMIC DNA]</scope>
    <source>
        <strain evidence="2">TK-2024</strain>
        <tissue evidence="2">Old leaves</tissue>
    </source>
</reference>
<evidence type="ECO:0000256" key="1">
    <source>
        <dbReference type="SAM" id="MobiDB-lite"/>
    </source>
</evidence>
<feature type="compositionally biased region" description="Basic and acidic residues" evidence="1">
    <location>
        <begin position="298"/>
        <end position="322"/>
    </location>
</feature>
<comment type="caution">
    <text evidence="2">The sequence shown here is derived from an EMBL/GenBank/DDBJ whole genome shotgun (WGS) entry which is preliminary data.</text>
</comment>
<gene>
    <name evidence="2" type="ORF">V6N11_059094</name>
</gene>
<feature type="region of interest" description="Disordered" evidence="1">
    <location>
        <begin position="279"/>
        <end position="369"/>
    </location>
</feature>
<dbReference type="EMBL" id="JBBPBN010000002">
    <property type="protein sequence ID" value="KAK9045205.1"/>
    <property type="molecule type" value="Genomic_DNA"/>
</dbReference>
<feature type="compositionally biased region" description="Polar residues" evidence="1">
    <location>
        <begin position="355"/>
        <end position="369"/>
    </location>
</feature>
<sequence length="409" mass="46167">MIVKAVVDKAWNSLFVKGDFPEHVRYSLELAIHGSEYSTKLAIHTAKTSRRLEALVYYDGQMLSDPSFGVVFQASNTVTFKISRQTTFEMLNERICKKAPHGRGRQLQAIKYRLPTSLEPLTYSVVHVGDDDDVLMMLETHSQYSFGGPIELLATFSDGEAGCSNQVPNWVQANFDFNPNAQSPTTGLRQDFNLLNTSYDEGGSSSYSAMHRHSFVASFDFDLNMPPTQHSTYNPYSVEPGRSSSYHEARSPYDHEMFNPFDDYTSGRHLTYIPSSRNVDEYPQQSRQQSVPQQSPASHRETVTDEADLFRFTDAPGDEKPIMEPVPEGEEMGLFNDESDDIVEPNSSDNDEPEQQSVPQNWSAEGNSSSTASFFYVPSHFTTVDYEAFNTNEFLDVPELNQFIHRNNG</sequence>
<feature type="compositionally biased region" description="Acidic residues" evidence="1">
    <location>
        <begin position="327"/>
        <end position="354"/>
    </location>
</feature>
<accession>A0ABR2U6C1</accession>
<organism evidence="2 3">
    <name type="scientific">Hibiscus sabdariffa</name>
    <name type="common">roselle</name>
    <dbReference type="NCBI Taxonomy" id="183260"/>
    <lineage>
        <taxon>Eukaryota</taxon>
        <taxon>Viridiplantae</taxon>
        <taxon>Streptophyta</taxon>
        <taxon>Embryophyta</taxon>
        <taxon>Tracheophyta</taxon>
        <taxon>Spermatophyta</taxon>
        <taxon>Magnoliopsida</taxon>
        <taxon>eudicotyledons</taxon>
        <taxon>Gunneridae</taxon>
        <taxon>Pentapetalae</taxon>
        <taxon>rosids</taxon>
        <taxon>malvids</taxon>
        <taxon>Malvales</taxon>
        <taxon>Malvaceae</taxon>
        <taxon>Malvoideae</taxon>
        <taxon>Hibiscus</taxon>
    </lineage>
</organism>
<evidence type="ECO:0000313" key="3">
    <source>
        <dbReference type="Proteomes" id="UP001396334"/>
    </source>
</evidence>